<reference evidence="6 7" key="1">
    <citation type="submission" date="2016-10" db="EMBL/GenBank/DDBJ databases">
        <authorList>
            <person name="de Groot N.N."/>
        </authorList>
    </citation>
    <scope>NUCLEOTIDE SEQUENCE [LARGE SCALE GENOMIC DNA]</scope>
    <source>
        <strain evidence="6 7">CGMCC 4.5598</strain>
    </source>
</reference>
<dbReference type="NCBIfam" id="TIGR02170">
    <property type="entry name" value="thyX"/>
    <property type="match status" value="1"/>
</dbReference>
<dbReference type="Gene3D" id="3.30.1360.170">
    <property type="match status" value="1"/>
</dbReference>
<protein>
    <recommendedName>
        <fullName evidence="5">FAD-dependent thymidylate synthase</fullName>
        <ecNumber evidence="5">2.1.1.148</ecNumber>
    </recommendedName>
</protein>
<accession>A0A1I0KBP5</accession>
<dbReference type="InterPro" id="IPR036098">
    <property type="entry name" value="Thymidylate_synthase_ThyX_sf"/>
</dbReference>
<dbReference type="Pfam" id="PF02511">
    <property type="entry name" value="Thy1"/>
    <property type="match status" value="1"/>
</dbReference>
<dbReference type="SUPFAM" id="SSF69796">
    <property type="entry name" value="Thymidylate synthase-complementing protein Thy1"/>
    <property type="match status" value="1"/>
</dbReference>
<keyword evidence="4" id="KW-0274">FAD</keyword>
<gene>
    <name evidence="6" type="ORF">SAMN05421811_107304</name>
</gene>
<keyword evidence="3" id="KW-0545">Nucleotide biosynthesis</keyword>
<dbReference type="GO" id="GO:0032259">
    <property type="term" value="P:methylation"/>
    <property type="evidence" value="ECO:0007669"/>
    <property type="project" value="UniProtKB-KW"/>
</dbReference>
<evidence type="ECO:0000256" key="1">
    <source>
        <dbReference type="ARBA" id="ARBA00022603"/>
    </source>
</evidence>
<evidence type="ECO:0000256" key="3">
    <source>
        <dbReference type="ARBA" id="ARBA00022727"/>
    </source>
</evidence>
<keyword evidence="2" id="KW-0285">Flavoprotein</keyword>
<dbReference type="InterPro" id="IPR003669">
    <property type="entry name" value="Thymidylate_synthase_ThyX"/>
</dbReference>
<dbReference type="PROSITE" id="PS51331">
    <property type="entry name" value="THYX"/>
    <property type="match status" value="1"/>
</dbReference>
<dbReference type="GO" id="GO:0070402">
    <property type="term" value="F:NADPH binding"/>
    <property type="evidence" value="ECO:0007669"/>
    <property type="project" value="TreeGrafter"/>
</dbReference>
<organism evidence="6 7">
    <name type="scientific">Nonomuraea wenchangensis</name>
    <dbReference type="NCBI Taxonomy" id="568860"/>
    <lineage>
        <taxon>Bacteria</taxon>
        <taxon>Bacillati</taxon>
        <taxon>Actinomycetota</taxon>
        <taxon>Actinomycetes</taxon>
        <taxon>Streptosporangiales</taxon>
        <taxon>Streptosporangiaceae</taxon>
        <taxon>Nonomuraea</taxon>
    </lineage>
</organism>
<dbReference type="GO" id="GO:0006231">
    <property type="term" value="P:dTMP biosynthetic process"/>
    <property type="evidence" value="ECO:0007669"/>
    <property type="project" value="UniProtKB-UniRule"/>
</dbReference>
<dbReference type="CDD" id="cd20175">
    <property type="entry name" value="ThyX"/>
    <property type="match status" value="1"/>
</dbReference>
<keyword evidence="1" id="KW-0489">Methyltransferase</keyword>
<sequence length="276" mass="31509">MTAVTEYPNERGAQENMRSVEPEVFIVARPALDYDELARYLAEVGGGSWLERLDRGDLDAQNLAEFAGRLCYRSFEPGLNPNVVRIREDQDAYLRNILASAHGSVLEHVSFSFVLHNVSRVLTHELVRHRPGVAISQESLRFVRLDELPFWFPEWAQADGELMKRATAVLEQLEQFQLWMAGHFGLDEEGVPFSEKKHRTSFMRRFAPEGVATGLVWTANVRTLRHTIEARTAVGAEEEIRLLFQRIGELMREEAPALFGDYVVEDGAWVPGWRKV</sequence>
<dbReference type="GO" id="GO:0050660">
    <property type="term" value="F:flavin adenine dinucleotide binding"/>
    <property type="evidence" value="ECO:0007669"/>
    <property type="project" value="UniProtKB-UniRule"/>
</dbReference>
<keyword evidence="1" id="KW-0808">Transferase</keyword>
<dbReference type="GO" id="GO:0050797">
    <property type="term" value="F:thymidylate synthase (FAD) activity"/>
    <property type="evidence" value="ECO:0007669"/>
    <property type="project" value="UniProtKB-UniRule"/>
</dbReference>
<evidence type="ECO:0000313" key="7">
    <source>
        <dbReference type="Proteomes" id="UP000199361"/>
    </source>
</evidence>
<evidence type="ECO:0000256" key="2">
    <source>
        <dbReference type="ARBA" id="ARBA00022630"/>
    </source>
</evidence>
<dbReference type="EMBL" id="FOHX01000007">
    <property type="protein sequence ID" value="SEU20965.1"/>
    <property type="molecule type" value="Genomic_DNA"/>
</dbReference>
<dbReference type="AlphaFoldDB" id="A0A1I0KBP5"/>
<dbReference type="PANTHER" id="PTHR34934:SF1">
    <property type="entry name" value="FLAVIN-DEPENDENT THYMIDYLATE SYNTHASE"/>
    <property type="match status" value="1"/>
</dbReference>
<dbReference type="STRING" id="568860.SAMN05421811_107304"/>
<dbReference type="EC" id="2.1.1.148" evidence="5"/>
<evidence type="ECO:0000313" key="6">
    <source>
        <dbReference type="EMBL" id="SEU20965.1"/>
    </source>
</evidence>
<name>A0A1I0KBP5_9ACTN</name>
<evidence type="ECO:0000256" key="5">
    <source>
        <dbReference type="NCBIfam" id="TIGR02170"/>
    </source>
</evidence>
<dbReference type="GO" id="GO:0004799">
    <property type="term" value="F:thymidylate synthase activity"/>
    <property type="evidence" value="ECO:0007669"/>
    <property type="project" value="TreeGrafter"/>
</dbReference>
<dbReference type="Proteomes" id="UP000199361">
    <property type="component" value="Unassembled WGS sequence"/>
</dbReference>
<evidence type="ECO:0000256" key="4">
    <source>
        <dbReference type="ARBA" id="ARBA00022827"/>
    </source>
</evidence>
<keyword evidence="7" id="KW-1185">Reference proteome</keyword>
<proteinExistence type="predicted"/>
<dbReference type="PANTHER" id="PTHR34934">
    <property type="entry name" value="FLAVIN-DEPENDENT THYMIDYLATE SYNTHASE"/>
    <property type="match status" value="1"/>
</dbReference>